<dbReference type="AlphaFoldDB" id="A0A0M2H4B7"/>
<dbReference type="STRING" id="92835.RS81_01373"/>
<protein>
    <submittedName>
        <fullName evidence="2">Acetyltransferase (GNAT) family protein</fullName>
    </submittedName>
</protein>
<evidence type="ECO:0000313" key="2">
    <source>
        <dbReference type="EMBL" id="KJL41306.1"/>
    </source>
</evidence>
<feature type="domain" description="N-acetyltransferase" evidence="1">
    <location>
        <begin position="4"/>
        <end position="191"/>
    </location>
</feature>
<proteinExistence type="predicted"/>
<dbReference type="Gene3D" id="3.40.630.30">
    <property type="match status" value="1"/>
</dbReference>
<keyword evidence="3" id="KW-1185">Reference proteome</keyword>
<dbReference type="InterPro" id="IPR000182">
    <property type="entry name" value="GNAT_dom"/>
</dbReference>
<dbReference type="PATRIC" id="fig|92835.4.peg.1393"/>
<dbReference type="Proteomes" id="UP000033956">
    <property type="component" value="Unassembled WGS sequence"/>
</dbReference>
<dbReference type="OrthoDB" id="3239945at2"/>
<evidence type="ECO:0000313" key="3">
    <source>
        <dbReference type="Proteomes" id="UP000033956"/>
    </source>
</evidence>
<dbReference type="SUPFAM" id="SSF55729">
    <property type="entry name" value="Acyl-CoA N-acyltransferases (Nat)"/>
    <property type="match status" value="1"/>
</dbReference>
<dbReference type="InterPro" id="IPR016181">
    <property type="entry name" value="Acyl_CoA_acyltransferase"/>
</dbReference>
<dbReference type="CDD" id="cd04301">
    <property type="entry name" value="NAT_SF"/>
    <property type="match status" value="1"/>
</dbReference>
<reference evidence="2 3" key="1">
    <citation type="submission" date="2015-02" db="EMBL/GenBank/DDBJ databases">
        <title>Draft genome sequences of ten Microbacterium spp. with emphasis on heavy metal contaminated environments.</title>
        <authorList>
            <person name="Corretto E."/>
        </authorList>
    </citation>
    <scope>NUCLEOTIDE SEQUENCE [LARGE SCALE GENOMIC DNA]</scope>
    <source>
        <strain evidence="2 3">DSM 12510</strain>
    </source>
</reference>
<dbReference type="GO" id="GO:0016747">
    <property type="term" value="F:acyltransferase activity, transferring groups other than amino-acyl groups"/>
    <property type="evidence" value="ECO:0007669"/>
    <property type="project" value="InterPro"/>
</dbReference>
<dbReference type="RefSeq" id="WP_045275333.1">
    <property type="nucleotide sequence ID" value="NZ_BAAAUP010000013.1"/>
</dbReference>
<gene>
    <name evidence="2" type="ORF">RS81_01373</name>
</gene>
<dbReference type="EMBL" id="JYIZ01000044">
    <property type="protein sequence ID" value="KJL41306.1"/>
    <property type="molecule type" value="Genomic_DNA"/>
</dbReference>
<accession>A0A0M2H4B7</accession>
<sequence length="192" mass="20906">MAEITVEPATADRFDDVQHALSGGGDGRGCQCQWWTITNAEFNRSDVDERRGMLRTQVADSPAPGLVAYVDGEAAGWVRVGPRTHQVRLSRTRNYAASDEPWDDASVWAVSCFAVRREHRGAGLNARLLDAAVAFAREHGARVVEAYPLDPGASGKKSTNDLYHGVVSTFLTAGFREVARPRPDVAIVTLEL</sequence>
<dbReference type="PROSITE" id="PS51186">
    <property type="entry name" value="GNAT"/>
    <property type="match status" value="1"/>
</dbReference>
<evidence type="ECO:0000259" key="1">
    <source>
        <dbReference type="PROSITE" id="PS51186"/>
    </source>
</evidence>
<name>A0A0M2H4B7_9MICO</name>
<dbReference type="Pfam" id="PF00583">
    <property type="entry name" value="Acetyltransf_1"/>
    <property type="match status" value="1"/>
</dbReference>
<organism evidence="2 3">
    <name type="scientific">Microbacterium terrae</name>
    <dbReference type="NCBI Taxonomy" id="69369"/>
    <lineage>
        <taxon>Bacteria</taxon>
        <taxon>Bacillati</taxon>
        <taxon>Actinomycetota</taxon>
        <taxon>Actinomycetes</taxon>
        <taxon>Micrococcales</taxon>
        <taxon>Microbacteriaceae</taxon>
        <taxon>Microbacterium</taxon>
    </lineage>
</organism>
<comment type="caution">
    <text evidence="2">The sequence shown here is derived from an EMBL/GenBank/DDBJ whole genome shotgun (WGS) entry which is preliminary data.</text>
</comment>